<dbReference type="Proteomes" id="UP001552299">
    <property type="component" value="Unassembled WGS sequence"/>
</dbReference>
<protein>
    <submittedName>
        <fullName evidence="1">Uncharacterized protein</fullName>
    </submittedName>
</protein>
<evidence type="ECO:0000313" key="1">
    <source>
        <dbReference type="EMBL" id="KAL0914257.1"/>
    </source>
</evidence>
<dbReference type="AlphaFoldDB" id="A0ABD0UUU4"/>
<evidence type="ECO:0000313" key="2">
    <source>
        <dbReference type="Proteomes" id="UP001552299"/>
    </source>
</evidence>
<dbReference type="EMBL" id="JANQDX010000012">
    <property type="protein sequence ID" value="KAL0914257.1"/>
    <property type="molecule type" value="Genomic_DNA"/>
</dbReference>
<reference evidence="1 2" key="1">
    <citation type="journal article" date="2024" name="Plant Biotechnol. J.">
        <title>Dendrobium thyrsiflorum genome and its molecular insights into genes involved in important horticultural traits.</title>
        <authorList>
            <person name="Chen B."/>
            <person name="Wang J.Y."/>
            <person name="Zheng P.J."/>
            <person name="Li K.L."/>
            <person name="Liang Y.M."/>
            <person name="Chen X.F."/>
            <person name="Zhang C."/>
            <person name="Zhao X."/>
            <person name="He X."/>
            <person name="Zhang G.Q."/>
            <person name="Liu Z.J."/>
            <person name="Xu Q."/>
        </authorList>
    </citation>
    <scope>NUCLEOTIDE SEQUENCE [LARGE SCALE GENOMIC DNA]</scope>
    <source>
        <strain evidence="1">GZMU011</strain>
    </source>
</reference>
<keyword evidence="2" id="KW-1185">Reference proteome</keyword>
<proteinExistence type="predicted"/>
<gene>
    <name evidence="1" type="ORF">M5K25_014583</name>
</gene>
<organism evidence="1 2">
    <name type="scientific">Dendrobium thyrsiflorum</name>
    <name type="common">Pinecone-like raceme dendrobium</name>
    <name type="synonym">Orchid</name>
    <dbReference type="NCBI Taxonomy" id="117978"/>
    <lineage>
        <taxon>Eukaryota</taxon>
        <taxon>Viridiplantae</taxon>
        <taxon>Streptophyta</taxon>
        <taxon>Embryophyta</taxon>
        <taxon>Tracheophyta</taxon>
        <taxon>Spermatophyta</taxon>
        <taxon>Magnoliopsida</taxon>
        <taxon>Liliopsida</taxon>
        <taxon>Asparagales</taxon>
        <taxon>Orchidaceae</taxon>
        <taxon>Epidendroideae</taxon>
        <taxon>Malaxideae</taxon>
        <taxon>Dendrobiinae</taxon>
        <taxon>Dendrobium</taxon>
    </lineage>
</organism>
<accession>A0ABD0UUU4</accession>
<sequence length="120" mass="14183">MEEQMRLCIRLAMEDSGFHLHTSMDNNIHNLINVTRFPPFDTSARMSLRTLSIKDFVLFSRKIWYRRENLSFPNPRSSIFNLAPLDHLSFRLLVVRPPKGCPNEKKFPERDFLFALDSLK</sequence>
<name>A0ABD0UUU4_DENTH</name>
<comment type="caution">
    <text evidence="1">The sequence shown here is derived from an EMBL/GenBank/DDBJ whole genome shotgun (WGS) entry which is preliminary data.</text>
</comment>